<proteinExistence type="predicted"/>
<feature type="compositionally biased region" description="Basic and acidic residues" evidence="1">
    <location>
        <begin position="84"/>
        <end position="117"/>
    </location>
</feature>
<dbReference type="Proteomes" id="UP001145069">
    <property type="component" value="Unassembled WGS sequence"/>
</dbReference>
<keyword evidence="2" id="KW-1133">Transmembrane helix</keyword>
<dbReference type="AlphaFoldDB" id="A0A9X3WCF5"/>
<organism evidence="3 4">
    <name type="scientific">Aquibacillus salsiterrae</name>
    <dbReference type="NCBI Taxonomy" id="2950439"/>
    <lineage>
        <taxon>Bacteria</taxon>
        <taxon>Bacillati</taxon>
        <taxon>Bacillota</taxon>
        <taxon>Bacilli</taxon>
        <taxon>Bacillales</taxon>
        <taxon>Bacillaceae</taxon>
        <taxon>Aquibacillus</taxon>
    </lineage>
</organism>
<dbReference type="PANTHER" id="PTHR35792">
    <property type="entry name" value="GENERAL STRESS PROTEIN"/>
    <property type="match status" value="1"/>
</dbReference>
<keyword evidence="2" id="KW-0472">Membrane</keyword>
<reference evidence="3" key="1">
    <citation type="submission" date="2022-06" db="EMBL/GenBank/DDBJ databases">
        <title>Aquibacillus sp. a new bacterium isolated from soil saline samples.</title>
        <authorList>
            <person name="Galisteo C."/>
            <person name="De La Haba R."/>
            <person name="Sanchez-Porro C."/>
            <person name="Ventosa A."/>
        </authorList>
    </citation>
    <scope>NUCLEOTIDE SEQUENCE</scope>
    <source>
        <strain evidence="3">3ASR75-54</strain>
    </source>
</reference>
<keyword evidence="2" id="KW-0812">Transmembrane</keyword>
<feature type="region of interest" description="Disordered" evidence="1">
    <location>
        <begin position="83"/>
        <end position="117"/>
    </location>
</feature>
<protein>
    <submittedName>
        <fullName evidence="3">YtxH domain-containing protein</fullName>
    </submittedName>
</protein>
<evidence type="ECO:0000256" key="1">
    <source>
        <dbReference type="SAM" id="MobiDB-lite"/>
    </source>
</evidence>
<dbReference type="Gene3D" id="6.10.140.1430">
    <property type="match status" value="1"/>
</dbReference>
<gene>
    <name evidence="3" type="ORF">NC799_02560</name>
</gene>
<evidence type="ECO:0000256" key="2">
    <source>
        <dbReference type="SAM" id="Phobius"/>
    </source>
</evidence>
<feature type="transmembrane region" description="Helical" evidence="2">
    <location>
        <begin position="14"/>
        <end position="33"/>
    </location>
</feature>
<accession>A0A9X3WCF5</accession>
<evidence type="ECO:0000313" key="3">
    <source>
        <dbReference type="EMBL" id="MDC3415791.1"/>
    </source>
</evidence>
<evidence type="ECO:0000313" key="4">
    <source>
        <dbReference type="Proteomes" id="UP001145069"/>
    </source>
</evidence>
<dbReference type="RefSeq" id="WP_272444744.1">
    <property type="nucleotide sequence ID" value="NZ_JAMQKC010000001.1"/>
</dbReference>
<dbReference type="InterPro" id="IPR052928">
    <property type="entry name" value="Desiccation-related_membrane"/>
</dbReference>
<keyword evidence="4" id="KW-1185">Reference proteome</keyword>
<dbReference type="EMBL" id="JAMQKC010000001">
    <property type="protein sequence ID" value="MDC3415791.1"/>
    <property type="molecule type" value="Genomic_DNA"/>
</dbReference>
<dbReference type="Pfam" id="PF12732">
    <property type="entry name" value="YtxH"/>
    <property type="match status" value="1"/>
</dbReference>
<dbReference type="PANTHER" id="PTHR35792:SF1">
    <property type="entry name" value="SLL0268 PROTEIN"/>
    <property type="match status" value="1"/>
</dbReference>
<name>A0A9X3WCF5_9BACI</name>
<dbReference type="InterPro" id="IPR024623">
    <property type="entry name" value="YtxH"/>
</dbReference>
<comment type="caution">
    <text evidence="3">The sequence shown here is derived from an EMBL/GenBank/DDBJ whole genome shotgun (WGS) entry which is preliminary data.</text>
</comment>
<sequence>MSNQDNQNINSKDFLIGSLIGGIVGASMALLFAPKSGKELRSNLNQSANYVKDRAYEWKDIAYEKGSEWKDVAKDNYSQLSETVSEKSHELGDKVKETSKSIQDRFTQEEDPEKAAEEVAQAIEAVSRELDEQQNYNNNQNS</sequence>